<organism evidence="3 4">
    <name type="scientific">Hoylesella nanceiensis</name>
    <dbReference type="NCBI Taxonomy" id="425941"/>
    <lineage>
        <taxon>Bacteria</taxon>
        <taxon>Pseudomonadati</taxon>
        <taxon>Bacteroidota</taxon>
        <taxon>Bacteroidia</taxon>
        <taxon>Bacteroidales</taxon>
        <taxon>Prevotellaceae</taxon>
        <taxon>Hoylesella</taxon>
    </lineage>
</organism>
<keyword evidence="4" id="KW-1185">Reference proteome</keyword>
<evidence type="ECO:0000259" key="2">
    <source>
        <dbReference type="Pfam" id="PF21012"/>
    </source>
</evidence>
<proteinExistence type="predicted"/>
<evidence type="ECO:0000313" key="4">
    <source>
        <dbReference type="Proteomes" id="UP000788426"/>
    </source>
</evidence>
<dbReference type="RefSeq" id="WP_219480639.1">
    <property type="nucleotide sequence ID" value="NZ_JAHXCT010000003.1"/>
</dbReference>
<keyword evidence="1" id="KW-0732">Signal</keyword>
<dbReference type="EMBL" id="JAHXCT010000003">
    <property type="protein sequence ID" value="MBW4769099.1"/>
    <property type="molecule type" value="Genomic_DNA"/>
</dbReference>
<dbReference type="Pfam" id="PF21012">
    <property type="entry name" value="DUF6850"/>
    <property type="match status" value="1"/>
</dbReference>
<protein>
    <recommendedName>
        <fullName evidence="2">DUF6850 domain-containing protein</fullName>
    </recommendedName>
</protein>
<name>A0ABS6YEF6_9BACT</name>
<sequence>MRKHIVLSIIVLLLSANSITAATPDSTIVEHNSMWTPASSVALANPSIHGMAYQHALTQFNYQGSFSQQNTAFVLEKGKGANSHTLFASTFLRLSPISSAWGEASYTTSRQKEIRWNSISDYELLAPHIIADSIGGNTRLEKYWFKGGYSAQFGKWNAGGEMAFRAQQEYRDYDPRMRSIVSDLQLNAGLARFFNRYRVAMHAGVNVYKQTVNIDFYRETTESPEYFMTGLGSYQPRFSGKKTGSFYQGGGVDLSFTLDAPATTGWHGDILLAKRHYERIANEFNSLPITQLYKEKAVLSGGYKHEGAWQYDVFGTFDFTKTTGDEAVPGDGSKGDYPIIATFSTFHQYASKAQLTAVVGRNNRLPHYLSLESGIHSVRSYYAYPLRKTAYTMWNSVLKGQVFIPATKQLTLNTQLSALYWHNLKKQITMPFGTMTPAFTSYVQHNHRFAAANYMGVNASVEANYALKKGGYALFLQLEGSFLRSSQKVSQSAIALKAGVRL</sequence>
<feature type="domain" description="DUF6850" evidence="2">
    <location>
        <begin position="52"/>
        <end position="494"/>
    </location>
</feature>
<dbReference type="InterPro" id="IPR049236">
    <property type="entry name" value="DUF6850"/>
</dbReference>
<feature type="signal peptide" evidence="1">
    <location>
        <begin position="1"/>
        <end position="21"/>
    </location>
</feature>
<evidence type="ECO:0000313" key="3">
    <source>
        <dbReference type="EMBL" id="MBW4769099.1"/>
    </source>
</evidence>
<reference evidence="3 4" key="1">
    <citation type="submission" date="2021-07" db="EMBL/GenBank/DDBJ databases">
        <title>Genomic diversity and antimicrobial resistance of Prevotella spp. isolated from chronic lung disease airways.</title>
        <authorList>
            <person name="Webb K.A."/>
            <person name="Olagoke O.S."/>
            <person name="Baird T."/>
            <person name="Neill J."/>
            <person name="Pham A."/>
            <person name="Wells T.J."/>
            <person name="Ramsay K.A."/>
            <person name="Bell S.C."/>
            <person name="Sarovich D.S."/>
            <person name="Price E.P."/>
        </authorList>
    </citation>
    <scope>NUCLEOTIDE SEQUENCE [LARGE SCALE GENOMIC DNA]</scope>
    <source>
        <strain evidence="3 4">SCHI0011.S.12</strain>
    </source>
</reference>
<dbReference type="Proteomes" id="UP000788426">
    <property type="component" value="Unassembled WGS sequence"/>
</dbReference>
<comment type="caution">
    <text evidence="3">The sequence shown here is derived from an EMBL/GenBank/DDBJ whole genome shotgun (WGS) entry which is preliminary data.</text>
</comment>
<accession>A0ABS6YEF6</accession>
<feature type="chain" id="PRO_5046818612" description="DUF6850 domain-containing protein" evidence="1">
    <location>
        <begin position="22"/>
        <end position="502"/>
    </location>
</feature>
<gene>
    <name evidence="3" type="ORF">KZO38_04910</name>
</gene>
<evidence type="ECO:0000256" key="1">
    <source>
        <dbReference type="SAM" id="SignalP"/>
    </source>
</evidence>